<evidence type="ECO:0000256" key="6">
    <source>
        <dbReference type="ARBA" id="ARBA00023004"/>
    </source>
</evidence>
<evidence type="ECO:0000313" key="12">
    <source>
        <dbReference type="Proteomes" id="UP000192247"/>
    </source>
</evidence>
<keyword evidence="4" id="KW-0223">Dioxygenase</keyword>
<accession>A0A1V9WY56</accession>
<dbReference type="PANTHER" id="PTHR12907:SF26">
    <property type="entry name" value="HIF PROLYL HYDROXYLASE, ISOFORM C"/>
    <property type="match status" value="1"/>
</dbReference>
<feature type="region of interest" description="Disordered" evidence="9">
    <location>
        <begin position="42"/>
        <end position="73"/>
    </location>
</feature>
<keyword evidence="12" id="KW-1185">Reference proteome</keyword>
<keyword evidence="3" id="KW-0847">Vitamin C</keyword>
<dbReference type="EC" id="1.14.11.29" evidence="7"/>
<dbReference type="PANTHER" id="PTHR12907">
    <property type="entry name" value="EGL NINE HOMOLOG-RELATED"/>
    <property type="match status" value="1"/>
</dbReference>
<dbReference type="Pfam" id="PF13640">
    <property type="entry name" value="2OG-FeII_Oxy_3"/>
    <property type="match status" value="1"/>
</dbReference>
<dbReference type="InterPro" id="IPR006620">
    <property type="entry name" value="Pro_4_hyd_alph"/>
</dbReference>
<feature type="region of interest" description="Disordered" evidence="9">
    <location>
        <begin position="100"/>
        <end position="142"/>
    </location>
</feature>
<evidence type="ECO:0000256" key="2">
    <source>
        <dbReference type="ARBA" id="ARBA00022723"/>
    </source>
</evidence>
<evidence type="ECO:0000256" key="9">
    <source>
        <dbReference type="SAM" id="MobiDB-lite"/>
    </source>
</evidence>
<dbReference type="GO" id="GO:0008198">
    <property type="term" value="F:ferrous iron binding"/>
    <property type="evidence" value="ECO:0007669"/>
    <property type="project" value="TreeGrafter"/>
</dbReference>
<comment type="catalytic activity">
    <reaction evidence="8">
        <text>L-prolyl-[hypoxia-inducible factor alpha subunit] + 2-oxoglutarate + O2 = trans-4-hydroxy-L-prolyl-[hypoxia-inducible factor alpha subunit] + succinate + CO2</text>
        <dbReference type="Rhea" id="RHEA:48400"/>
        <dbReference type="Rhea" id="RHEA-COMP:12093"/>
        <dbReference type="Rhea" id="RHEA-COMP:12094"/>
        <dbReference type="ChEBI" id="CHEBI:15379"/>
        <dbReference type="ChEBI" id="CHEBI:16526"/>
        <dbReference type="ChEBI" id="CHEBI:16810"/>
        <dbReference type="ChEBI" id="CHEBI:30031"/>
        <dbReference type="ChEBI" id="CHEBI:50342"/>
        <dbReference type="ChEBI" id="CHEBI:61965"/>
        <dbReference type="EC" id="1.14.11.29"/>
    </reaction>
</comment>
<feature type="compositionally biased region" description="Polar residues" evidence="9">
    <location>
        <begin position="131"/>
        <end position="142"/>
    </location>
</feature>
<organism evidence="11 12">
    <name type="scientific">Tropilaelaps mercedesae</name>
    <dbReference type="NCBI Taxonomy" id="418985"/>
    <lineage>
        <taxon>Eukaryota</taxon>
        <taxon>Metazoa</taxon>
        <taxon>Ecdysozoa</taxon>
        <taxon>Arthropoda</taxon>
        <taxon>Chelicerata</taxon>
        <taxon>Arachnida</taxon>
        <taxon>Acari</taxon>
        <taxon>Parasitiformes</taxon>
        <taxon>Mesostigmata</taxon>
        <taxon>Gamasina</taxon>
        <taxon>Dermanyssoidea</taxon>
        <taxon>Laelapidae</taxon>
        <taxon>Tropilaelaps</taxon>
    </lineage>
</organism>
<evidence type="ECO:0000256" key="5">
    <source>
        <dbReference type="ARBA" id="ARBA00023002"/>
    </source>
</evidence>
<dbReference type="InterPro" id="IPR005123">
    <property type="entry name" value="Oxoglu/Fe-dep_dioxygenase_dom"/>
</dbReference>
<keyword evidence="2" id="KW-0479">Metal-binding</keyword>
<dbReference type="GO" id="GO:0160082">
    <property type="term" value="F:hypoxia-inducible factor-proline dioxygenase activity"/>
    <property type="evidence" value="ECO:0007669"/>
    <property type="project" value="UniProtKB-EC"/>
</dbReference>
<comment type="cofactor">
    <cofactor evidence="1">
        <name>L-ascorbate</name>
        <dbReference type="ChEBI" id="CHEBI:38290"/>
    </cofactor>
</comment>
<evidence type="ECO:0000313" key="11">
    <source>
        <dbReference type="EMBL" id="OQR66189.1"/>
    </source>
</evidence>
<dbReference type="STRING" id="418985.A0A1V9WY56"/>
<dbReference type="SMART" id="SM00702">
    <property type="entry name" value="P4Hc"/>
    <property type="match status" value="1"/>
</dbReference>
<dbReference type="InterPro" id="IPR051559">
    <property type="entry name" value="HIF_prolyl_hydroxylases"/>
</dbReference>
<dbReference type="AlphaFoldDB" id="A0A1V9WY56"/>
<keyword evidence="6" id="KW-0408">Iron</keyword>
<evidence type="ECO:0000256" key="1">
    <source>
        <dbReference type="ARBA" id="ARBA00001961"/>
    </source>
</evidence>
<keyword evidence="5" id="KW-0560">Oxidoreductase</keyword>
<dbReference type="OrthoDB" id="76265at2759"/>
<evidence type="ECO:0000256" key="7">
    <source>
        <dbReference type="ARBA" id="ARBA00039004"/>
    </source>
</evidence>
<reference evidence="11 12" key="1">
    <citation type="journal article" date="2017" name="Gigascience">
        <title>Draft genome of the honey bee ectoparasitic mite, Tropilaelaps mercedesae, is shaped by the parasitic life history.</title>
        <authorList>
            <person name="Dong X."/>
            <person name="Armstrong S.D."/>
            <person name="Xia D."/>
            <person name="Makepeace B.L."/>
            <person name="Darby A.C."/>
            <person name="Kadowaki T."/>
        </authorList>
    </citation>
    <scope>NUCLEOTIDE SEQUENCE [LARGE SCALE GENOMIC DNA]</scope>
    <source>
        <strain evidence="11">Wuxi-XJTLU</strain>
    </source>
</reference>
<protein>
    <recommendedName>
        <fullName evidence="7">hypoxia-inducible factor-proline dioxygenase</fullName>
        <ecNumber evidence="7">1.14.11.29</ecNumber>
    </recommendedName>
</protein>
<feature type="domain" description="Fe2OG dioxygenase" evidence="10">
    <location>
        <begin position="261"/>
        <end position="360"/>
    </location>
</feature>
<dbReference type="GO" id="GO:0031418">
    <property type="term" value="F:L-ascorbic acid binding"/>
    <property type="evidence" value="ECO:0007669"/>
    <property type="project" value="UniProtKB-KW"/>
</dbReference>
<sequence length="416" mass="46166">MKSEQVALFRPPQIHVLTYTPGPGIDLKNLSSIVVIAKQAPSSPLTPPAEAISGAPPHSGPPQVSPAENGGEASQLVGEAELQSLVYDLCSNQNEWIASLSFSQTPPPPPPQQPQQQTQHQNQPPPHQSHEPVQQHPQLTNTITPPEIDWVERMKQQVINDMNHFGVCVVDNFLGAERANEIYSEVIRMYQQKNLFHRGQVVNAAGSGGVLVRGDHIAWLDGSEACCSSIRFLIRSLDSIVARCGNQGASAGEMGLYRITQRTKAMLACYPGGGTRYYKHVDNPNFDGRKITCIYYLNKAWDGRRDGGLLRIFPENHRNHVASVEPILDRLVVFWSDRRNPHEVLPSERIRFALTVWYLDDNELAMQKCLNDAGSGTSTHASRCQLLTPFSYSGTPTAHQLEQRQLQQQLSHLGDP</sequence>
<name>A0A1V9WY56_9ACAR</name>
<dbReference type="PROSITE" id="PS51471">
    <property type="entry name" value="FE2OG_OXY"/>
    <property type="match status" value="1"/>
</dbReference>
<dbReference type="GO" id="GO:0071456">
    <property type="term" value="P:cellular response to hypoxia"/>
    <property type="evidence" value="ECO:0007669"/>
    <property type="project" value="TreeGrafter"/>
</dbReference>
<evidence type="ECO:0000256" key="8">
    <source>
        <dbReference type="ARBA" id="ARBA00049134"/>
    </source>
</evidence>
<evidence type="ECO:0000256" key="3">
    <source>
        <dbReference type="ARBA" id="ARBA00022896"/>
    </source>
</evidence>
<proteinExistence type="predicted"/>
<comment type="caution">
    <text evidence="11">The sequence shown here is derived from an EMBL/GenBank/DDBJ whole genome shotgun (WGS) entry which is preliminary data.</text>
</comment>
<gene>
    <name evidence="11" type="ORF">BIW11_14322</name>
</gene>
<dbReference type="Gene3D" id="2.60.120.620">
    <property type="entry name" value="q2cbj1_9rhob like domain"/>
    <property type="match status" value="1"/>
</dbReference>
<dbReference type="InParanoid" id="A0A1V9WY56"/>
<dbReference type="InterPro" id="IPR044862">
    <property type="entry name" value="Pro_4_hyd_alph_FE2OG_OXY"/>
</dbReference>
<evidence type="ECO:0000256" key="4">
    <source>
        <dbReference type="ARBA" id="ARBA00022964"/>
    </source>
</evidence>
<dbReference type="Proteomes" id="UP000192247">
    <property type="component" value="Unassembled WGS sequence"/>
</dbReference>
<evidence type="ECO:0000259" key="10">
    <source>
        <dbReference type="PROSITE" id="PS51471"/>
    </source>
</evidence>
<dbReference type="EMBL" id="MNPL01033443">
    <property type="protein sequence ID" value="OQR66189.1"/>
    <property type="molecule type" value="Genomic_DNA"/>
</dbReference>